<organism evidence="1 2">
    <name type="scientific">Lipomyces orientalis</name>
    <dbReference type="NCBI Taxonomy" id="1233043"/>
    <lineage>
        <taxon>Eukaryota</taxon>
        <taxon>Fungi</taxon>
        <taxon>Dikarya</taxon>
        <taxon>Ascomycota</taxon>
        <taxon>Saccharomycotina</taxon>
        <taxon>Lipomycetes</taxon>
        <taxon>Lipomycetales</taxon>
        <taxon>Lipomycetaceae</taxon>
        <taxon>Lipomyces</taxon>
    </lineage>
</organism>
<dbReference type="Proteomes" id="UP001489719">
    <property type="component" value="Unassembled WGS sequence"/>
</dbReference>
<dbReference type="EMBL" id="MU970080">
    <property type="protein sequence ID" value="KAK9322254.1"/>
    <property type="molecule type" value="Genomic_DNA"/>
</dbReference>
<reference evidence="2" key="1">
    <citation type="journal article" date="2024" name="Front. Bioeng. Biotechnol.">
        <title>Genome-scale model development and genomic sequencing of the oleaginous clade Lipomyces.</title>
        <authorList>
            <person name="Czajka J.J."/>
            <person name="Han Y."/>
            <person name="Kim J."/>
            <person name="Mondo S.J."/>
            <person name="Hofstad B.A."/>
            <person name="Robles A."/>
            <person name="Haridas S."/>
            <person name="Riley R."/>
            <person name="LaButti K."/>
            <person name="Pangilinan J."/>
            <person name="Andreopoulos W."/>
            <person name="Lipzen A."/>
            <person name="Yan J."/>
            <person name="Wang M."/>
            <person name="Ng V."/>
            <person name="Grigoriev I.V."/>
            <person name="Spatafora J.W."/>
            <person name="Magnuson J.K."/>
            <person name="Baker S.E."/>
            <person name="Pomraning K.R."/>
        </authorList>
    </citation>
    <scope>NUCLEOTIDE SEQUENCE [LARGE SCALE GENOMIC DNA]</scope>
    <source>
        <strain evidence="2">CBS 10300</strain>
    </source>
</reference>
<protein>
    <submittedName>
        <fullName evidence="1">Uncharacterized protein</fullName>
    </submittedName>
</protein>
<proteinExistence type="predicted"/>
<gene>
    <name evidence="1" type="ORF">V1517DRAFT_323866</name>
</gene>
<name>A0ACC3TM86_9ASCO</name>
<comment type="caution">
    <text evidence="1">The sequence shown here is derived from an EMBL/GenBank/DDBJ whole genome shotgun (WGS) entry which is preliminary data.</text>
</comment>
<sequence length="1394" mass="154429">MDGSPPQSPPSSAPPSPLAPDQSSRQQNSESSAPSSPPSPAVRRSLLSLPTPARVARAVRGRTSSPTMRVESPSDGQLEVEHHDDGESTPVMAQTLVSTLRGRSHARSRSTSRTPKRAVSVDVARPYALGRSFFAVISATSRAKFNRLMAGGGGDDDDTDIEAPEFDEDENFDDEGDEIESAAAVEGKAVPLASSFLLSNAVMENDDASANLRKSRYLFTSPLEPIKSAGSLVSATTIRPPAGSEQSDDAGDQESVDTSKSSLLADKLMKVFGFLNKEDVIAEYPCYLLKSILLPGHMFITEKHISFFAYIPRKTHTTFKSGTLARKARTTGRYSRFWCVIKDNVFSYFNSASDVYFPVGTIDLRYAIAVELTDPDLTLADAGTEPVSFILTTQTKKYQFRADSYIGAQDWVNYLRRSIFRSHNDGDSVKIVLPSENILDIEESPVLECANTVKIKVVDVDQGDTYAIDEYFFSFFSNGSDALKDLRDAVRLTTVSGVQSPADDASSEQDGDDDISQSVLLDMKSLREPIRDTTESRMRQSVRPSATFLASLDLHSGRQSSRSRSRTRTGSSRSVTPTGTRRTQSSDLAIDDFADGHSTPALSPRGRRGLPRSGVAENTLRRAASPLRAITQFHGKVKDLISPTSPTSPSLAMASSSVPSLPPRSQLSPTSTDTSEELVEVGGSGASSPSQSQFLAHTSSHEGWSDWVRKGGRKVQSLLPNVPSGYVEKVTEMWVGSSKHFDGRTMPEEHEHEPEEAAAADDEKESSDRFRAHFALPDDEKLVASFYGYLHRVIPLYGKIYLGKAHFCFRSLLPGTKTKMVLPHEDIENVDKERGFRFGYSGLVVVVHGHEEIFFEFRSSDMRDDCTVTLLRQLDHFRKSPSVASSPSLRPEESALIRHRRQVNIAPRMVRSQDIFESTPVIFDSSQSTLLTYKPAQKLKITCLTIGSRGDVQPYIALARGLMADGHTVRIATHAEFKDWIESFGIEFREVAGDPAELMRLSVEHGMFTYGFLKEAASKFRDWITELLETAWVACQDTDVLIESPSAMAGIHIAEALQIPYFRAFTMPWTRTRAYPHAFAVPEQKMGGSYNYITYVMFDNVFWKGISGQVNKWRTKTLDLPRTNLDKMQPQKVPFLYNFSPTVVPPPLDYSDWIKVTGYWFLNESQVDKDFVPDQEIVDFMQKAHRDNKKLVYIGFGSIVVAHPKELTQAVVDSVLQADVRCILSKGWSDRLGSTDAHKIEIPLPDSVLQIKSAPHDWLFPQLDAAVHHGGAGTTGASLRAGIPTVIKPFFGDQFFYANRVEDLGAGLHLKKLTVRHFAKVLWEATHNERIIAKARVIGKQIQKEDGVGVAVKTIYRDLDYAKSVIMHNKKGEVDEKDESWYIVERAPAVPVPA</sequence>
<evidence type="ECO:0000313" key="1">
    <source>
        <dbReference type="EMBL" id="KAK9322254.1"/>
    </source>
</evidence>
<accession>A0ACC3TM86</accession>
<evidence type="ECO:0000313" key="2">
    <source>
        <dbReference type="Proteomes" id="UP001489719"/>
    </source>
</evidence>
<keyword evidence="2" id="KW-1185">Reference proteome</keyword>